<sequence>MRKVFVVLVTLILASFIFAAGSVSLRFNPNASWSQTLTFSVRQWIKVTWDYDETQAFAIDDTSYTATVGNIEFKSNKSFKLYYGIGNTLPSGVNVVSVKVGSVVLSNSSTTPTEVSTKLLSGVLEIGFNPEVLNVGNDFSVKFDFTFLPF</sequence>
<evidence type="ECO:0000313" key="3">
    <source>
        <dbReference type="Proteomes" id="UP000077096"/>
    </source>
</evidence>
<dbReference type="OrthoDB" id="45852at2"/>
<dbReference type="PATRIC" id="fig|93466.3.peg.1156"/>
<proteinExistence type="predicted"/>
<evidence type="ECO:0000256" key="1">
    <source>
        <dbReference type="SAM" id="SignalP"/>
    </source>
</evidence>
<keyword evidence="1" id="KW-0732">Signal</keyword>
<protein>
    <submittedName>
        <fullName evidence="2">Uncharacterized protein</fullName>
    </submittedName>
</protein>
<dbReference type="AlphaFoldDB" id="A0A172T3G0"/>
<feature type="chain" id="PRO_5008000380" evidence="1">
    <location>
        <begin position="20"/>
        <end position="150"/>
    </location>
</feature>
<dbReference type="EMBL" id="CP011393">
    <property type="protein sequence ID" value="ANE41472.1"/>
    <property type="molecule type" value="Genomic_DNA"/>
</dbReference>
<dbReference type="KEGG" id="fng:JM64_05455"/>
<evidence type="ECO:0000313" key="2">
    <source>
        <dbReference type="EMBL" id="ANE41472.1"/>
    </source>
</evidence>
<reference evidence="2 3" key="1">
    <citation type="submission" date="2014-08" db="EMBL/GenBank/DDBJ databases">
        <title>Fervidobacterium pennivorans DYC genome.</title>
        <authorList>
            <person name="Wushke S."/>
        </authorList>
    </citation>
    <scope>NUCLEOTIDE SEQUENCE [LARGE SCALE GENOMIC DNA]</scope>
    <source>
        <strain evidence="2 3">DYC</strain>
    </source>
</reference>
<organism evidence="2 3">
    <name type="scientific">Fervidobacterium pennivorans</name>
    <dbReference type="NCBI Taxonomy" id="93466"/>
    <lineage>
        <taxon>Bacteria</taxon>
        <taxon>Thermotogati</taxon>
        <taxon>Thermotogota</taxon>
        <taxon>Thermotogae</taxon>
        <taxon>Thermotogales</taxon>
        <taxon>Fervidobacteriaceae</taxon>
        <taxon>Fervidobacterium</taxon>
    </lineage>
</organism>
<gene>
    <name evidence="2" type="ORF">JM64_05455</name>
</gene>
<accession>A0A172T3G0</accession>
<dbReference type="Proteomes" id="UP000077096">
    <property type="component" value="Chromosome"/>
</dbReference>
<name>A0A172T3G0_FERPE</name>
<feature type="signal peptide" evidence="1">
    <location>
        <begin position="1"/>
        <end position="19"/>
    </location>
</feature>